<sequence length="430" mass="47230" precursor="true">MNIIMILLAFNFILIIHELGHFIVAKLSKIKVEEFSLFVGPKLFSFTKGETTYSLRLFPILAYVKMEGEDEESDSENAFNKKPVWVRAAVIAAGPLANIISAIILITIYFNINGFQTMTISQIGEDSPAAKAGLQVGDEIIEYDNKRVYQIMDLEQFLYVSKGKPTNIKFKRGNEVLESQIEPEVIPATRYLLEVGLNNEGSKENVVSSVIEGGAADKAGIKIGDRIAKVNGETVDDYESLRASIQENGSKPAVVTVERNGEMLDIEITPVEVVDVERYYVGFALGFSKGNIITSFKQGAIFAYSNARLVPYSLAWLFTGKASIAEMVGPVGIVSTMNEAVKTTTSMFEAIMRILYLTAFISVAVGATNLVPFPALDGSKLVILAIEAIRRKPIPIEKEAIITTIGFFLLIGLSIFITIKDIANIFGFSY</sequence>
<name>G8LZU4_ACECE</name>
<accession>G8LZU4</accession>
<dbReference type="HOGENOM" id="CLU_025778_1_3_9"/>
<dbReference type="AlphaFoldDB" id="G8LZU4"/>
<organism evidence="13 14">
    <name type="scientific">Acetivibrio clariflavus (strain DSM 19732 / NBRC 101661 / EBR45)</name>
    <name type="common">Clostridium clariflavum</name>
    <dbReference type="NCBI Taxonomy" id="720554"/>
    <lineage>
        <taxon>Bacteria</taxon>
        <taxon>Bacillati</taxon>
        <taxon>Bacillota</taxon>
        <taxon>Clostridia</taxon>
        <taxon>Eubacteriales</taxon>
        <taxon>Oscillospiraceae</taxon>
        <taxon>Acetivibrio</taxon>
    </lineage>
</organism>
<dbReference type="GO" id="GO:0046872">
    <property type="term" value="F:metal ion binding"/>
    <property type="evidence" value="ECO:0007669"/>
    <property type="project" value="UniProtKB-KW"/>
</dbReference>
<protein>
    <recommendedName>
        <fullName evidence="11">Zinc metalloprotease</fullName>
        <ecNumber evidence="11">3.4.24.-</ecNumber>
    </recommendedName>
</protein>
<gene>
    <name evidence="13" type="ordered locus">Clocl_2459</name>
</gene>
<dbReference type="Proteomes" id="UP000005435">
    <property type="component" value="Chromosome"/>
</dbReference>
<dbReference type="PANTHER" id="PTHR42837:SF2">
    <property type="entry name" value="MEMBRANE METALLOPROTEASE ARASP2, CHLOROPLASTIC-RELATED"/>
    <property type="match status" value="1"/>
</dbReference>
<dbReference type="OrthoDB" id="9782003at2"/>
<dbReference type="NCBIfam" id="TIGR00054">
    <property type="entry name" value="RIP metalloprotease RseP"/>
    <property type="match status" value="1"/>
</dbReference>
<dbReference type="InterPro" id="IPR036034">
    <property type="entry name" value="PDZ_sf"/>
</dbReference>
<dbReference type="RefSeq" id="WP_014255602.1">
    <property type="nucleotide sequence ID" value="NC_016627.1"/>
</dbReference>
<evidence type="ECO:0000256" key="4">
    <source>
        <dbReference type="ARBA" id="ARBA00022670"/>
    </source>
</evidence>
<proteinExistence type="inferred from homology"/>
<keyword evidence="7 11" id="KW-0862">Zinc</keyword>
<dbReference type="PANTHER" id="PTHR42837">
    <property type="entry name" value="REGULATOR OF SIGMA-E PROTEASE RSEP"/>
    <property type="match status" value="1"/>
</dbReference>
<dbReference type="EC" id="3.4.24.-" evidence="11"/>
<dbReference type="Pfam" id="PF17820">
    <property type="entry name" value="PDZ_6"/>
    <property type="match status" value="2"/>
</dbReference>
<feature type="domain" description="PDZ" evidence="12">
    <location>
        <begin position="194"/>
        <end position="272"/>
    </location>
</feature>
<evidence type="ECO:0000256" key="8">
    <source>
        <dbReference type="ARBA" id="ARBA00022989"/>
    </source>
</evidence>
<dbReference type="eggNOG" id="COG0750">
    <property type="taxonomic scope" value="Bacteria"/>
</dbReference>
<feature type="transmembrane region" description="Helical" evidence="11">
    <location>
        <begin position="6"/>
        <end position="25"/>
    </location>
</feature>
<keyword evidence="10 11" id="KW-0472">Membrane</keyword>
<reference evidence="14" key="1">
    <citation type="submission" date="2011-12" db="EMBL/GenBank/DDBJ databases">
        <title>Complete sequence of Clostridium clariflavum DSM 19732.</title>
        <authorList>
            <consortium name="US DOE Joint Genome Institute"/>
            <person name="Lucas S."/>
            <person name="Han J."/>
            <person name="Lapidus A."/>
            <person name="Cheng J.-F."/>
            <person name="Goodwin L."/>
            <person name="Pitluck S."/>
            <person name="Peters L."/>
            <person name="Teshima H."/>
            <person name="Detter J.C."/>
            <person name="Han C."/>
            <person name="Tapia R."/>
            <person name="Land M."/>
            <person name="Hauser L."/>
            <person name="Kyrpides N."/>
            <person name="Ivanova N."/>
            <person name="Pagani I."/>
            <person name="Kitzmiller T."/>
            <person name="Lynd L."/>
            <person name="Izquierdo J."/>
            <person name="Woyke T."/>
        </authorList>
    </citation>
    <scope>NUCLEOTIDE SEQUENCE [LARGE SCALE GENOMIC DNA]</scope>
    <source>
        <strain evidence="14">DSM 19732 / NBRC 101661 / EBR45</strain>
    </source>
</reference>
<evidence type="ECO:0000256" key="10">
    <source>
        <dbReference type="ARBA" id="ARBA00023136"/>
    </source>
</evidence>
<feature type="transmembrane region" description="Helical" evidence="11">
    <location>
        <begin position="350"/>
        <end position="371"/>
    </location>
</feature>
<evidence type="ECO:0000256" key="1">
    <source>
        <dbReference type="ARBA" id="ARBA00001947"/>
    </source>
</evidence>
<evidence type="ECO:0000256" key="5">
    <source>
        <dbReference type="ARBA" id="ARBA00022692"/>
    </source>
</evidence>
<dbReference type="Gene3D" id="2.30.42.10">
    <property type="match status" value="2"/>
</dbReference>
<evidence type="ECO:0000256" key="9">
    <source>
        <dbReference type="ARBA" id="ARBA00023049"/>
    </source>
</evidence>
<keyword evidence="8 11" id="KW-1133">Transmembrane helix</keyword>
<comment type="cofactor">
    <cofactor evidence="1 11">
        <name>Zn(2+)</name>
        <dbReference type="ChEBI" id="CHEBI:29105"/>
    </cofactor>
</comment>
<dbReference type="PROSITE" id="PS50106">
    <property type="entry name" value="PDZ"/>
    <property type="match status" value="1"/>
</dbReference>
<dbReference type="SUPFAM" id="SSF50156">
    <property type="entry name" value="PDZ domain-like"/>
    <property type="match status" value="2"/>
</dbReference>
<dbReference type="GO" id="GO:0016020">
    <property type="term" value="C:membrane"/>
    <property type="evidence" value="ECO:0007669"/>
    <property type="project" value="UniProtKB-SubCell"/>
</dbReference>
<evidence type="ECO:0000313" key="13">
    <source>
        <dbReference type="EMBL" id="AEV69034.1"/>
    </source>
</evidence>
<keyword evidence="9 11" id="KW-0482">Metalloprotease</keyword>
<dbReference type="InterPro" id="IPR041489">
    <property type="entry name" value="PDZ_6"/>
</dbReference>
<dbReference type="CDD" id="cd06163">
    <property type="entry name" value="S2P-M50_PDZ_RseP-like"/>
    <property type="match status" value="1"/>
</dbReference>
<dbReference type="KEGG" id="ccl:Clocl_2459"/>
<dbReference type="InterPro" id="IPR004387">
    <property type="entry name" value="Pept_M50_Zn"/>
</dbReference>
<evidence type="ECO:0000256" key="7">
    <source>
        <dbReference type="ARBA" id="ARBA00022833"/>
    </source>
</evidence>
<dbReference type="InterPro" id="IPR008915">
    <property type="entry name" value="Peptidase_M50"/>
</dbReference>
<dbReference type="InterPro" id="IPR001478">
    <property type="entry name" value="PDZ"/>
</dbReference>
<dbReference type="CDD" id="cd23081">
    <property type="entry name" value="cpPDZ_EcRseP-like"/>
    <property type="match status" value="1"/>
</dbReference>
<dbReference type="GO" id="GO:0006508">
    <property type="term" value="P:proteolysis"/>
    <property type="evidence" value="ECO:0007669"/>
    <property type="project" value="UniProtKB-KW"/>
</dbReference>
<comment type="subcellular location">
    <subcellularLocation>
        <location evidence="2">Membrane</location>
        <topology evidence="2">Multi-pass membrane protein</topology>
    </subcellularLocation>
</comment>
<keyword evidence="4 13" id="KW-0645">Protease</keyword>
<keyword evidence="11" id="KW-0479">Metal-binding</keyword>
<evidence type="ECO:0000259" key="12">
    <source>
        <dbReference type="PROSITE" id="PS50106"/>
    </source>
</evidence>
<evidence type="ECO:0000313" key="14">
    <source>
        <dbReference type="Proteomes" id="UP000005435"/>
    </source>
</evidence>
<dbReference type="SMART" id="SM00228">
    <property type="entry name" value="PDZ"/>
    <property type="match status" value="2"/>
</dbReference>
<keyword evidence="6 11" id="KW-0378">Hydrolase</keyword>
<dbReference type="GO" id="GO:0004222">
    <property type="term" value="F:metalloendopeptidase activity"/>
    <property type="evidence" value="ECO:0007669"/>
    <property type="project" value="InterPro"/>
</dbReference>
<feature type="transmembrane region" description="Helical" evidence="11">
    <location>
        <begin position="84"/>
        <end position="110"/>
    </location>
</feature>
<keyword evidence="5 11" id="KW-0812">Transmembrane</keyword>
<dbReference type="Pfam" id="PF02163">
    <property type="entry name" value="Peptidase_M50"/>
    <property type="match status" value="1"/>
</dbReference>
<keyword evidence="14" id="KW-1185">Reference proteome</keyword>
<evidence type="ECO:0000256" key="3">
    <source>
        <dbReference type="ARBA" id="ARBA00007931"/>
    </source>
</evidence>
<dbReference type="STRING" id="720554.Clocl_2459"/>
<feature type="transmembrane region" description="Helical" evidence="11">
    <location>
        <begin position="400"/>
        <end position="419"/>
    </location>
</feature>
<dbReference type="EMBL" id="CP003065">
    <property type="protein sequence ID" value="AEV69034.1"/>
    <property type="molecule type" value="Genomic_DNA"/>
</dbReference>
<evidence type="ECO:0000256" key="11">
    <source>
        <dbReference type="RuleBase" id="RU362031"/>
    </source>
</evidence>
<comment type="similarity">
    <text evidence="3 11">Belongs to the peptidase M50B family.</text>
</comment>
<reference evidence="13 14" key="2">
    <citation type="journal article" date="2012" name="Stand. Genomic Sci.">
        <title>Complete Genome Sequence of Clostridium clariflavum DSM 19732.</title>
        <authorList>
            <person name="Izquierdo J.A."/>
            <person name="Goodwin L."/>
            <person name="Davenport K.W."/>
            <person name="Teshima H."/>
            <person name="Bruce D."/>
            <person name="Detter C."/>
            <person name="Tapia R."/>
            <person name="Han S."/>
            <person name="Land M."/>
            <person name="Hauser L."/>
            <person name="Jeffries C.D."/>
            <person name="Han J."/>
            <person name="Pitluck S."/>
            <person name="Nolan M."/>
            <person name="Chen A."/>
            <person name="Huntemann M."/>
            <person name="Mavromatis K."/>
            <person name="Mikhailova N."/>
            <person name="Liolios K."/>
            <person name="Woyke T."/>
            <person name="Lynd L.R."/>
        </authorList>
    </citation>
    <scope>NUCLEOTIDE SEQUENCE [LARGE SCALE GENOMIC DNA]</scope>
    <source>
        <strain evidence="14">DSM 19732 / NBRC 101661 / EBR45</strain>
    </source>
</reference>
<evidence type="ECO:0000256" key="6">
    <source>
        <dbReference type="ARBA" id="ARBA00022801"/>
    </source>
</evidence>
<evidence type="ECO:0000256" key="2">
    <source>
        <dbReference type="ARBA" id="ARBA00004141"/>
    </source>
</evidence>